<dbReference type="Proteomes" id="UP001500274">
    <property type="component" value="Unassembled WGS sequence"/>
</dbReference>
<comment type="caution">
    <text evidence="2">The sequence shown here is derived from an EMBL/GenBank/DDBJ whole genome shotgun (WGS) entry which is preliminary data.</text>
</comment>
<accession>A0ABP6BM02</accession>
<organism evidence="2 3">
    <name type="scientific">Microbacterium binotii</name>
    <dbReference type="NCBI Taxonomy" id="462710"/>
    <lineage>
        <taxon>Bacteria</taxon>
        <taxon>Bacillati</taxon>
        <taxon>Actinomycetota</taxon>
        <taxon>Actinomycetes</taxon>
        <taxon>Micrococcales</taxon>
        <taxon>Microbacteriaceae</taxon>
        <taxon>Microbacterium</taxon>
    </lineage>
</organism>
<evidence type="ECO:0000256" key="1">
    <source>
        <dbReference type="SAM" id="MobiDB-lite"/>
    </source>
</evidence>
<evidence type="ECO:0000313" key="3">
    <source>
        <dbReference type="Proteomes" id="UP001500274"/>
    </source>
</evidence>
<dbReference type="RefSeq" id="WP_344228379.1">
    <property type="nucleotide sequence ID" value="NZ_BAAARI010000011.1"/>
</dbReference>
<reference evidence="3" key="1">
    <citation type="journal article" date="2019" name="Int. J. Syst. Evol. Microbiol.">
        <title>The Global Catalogue of Microorganisms (GCM) 10K type strain sequencing project: providing services to taxonomists for standard genome sequencing and annotation.</title>
        <authorList>
            <consortium name="The Broad Institute Genomics Platform"/>
            <consortium name="The Broad Institute Genome Sequencing Center for Infectious Disease"/>
            <person name="Wu L."/>
            <person name="Ma J."/>
        </authorList>
    </citation>
    <scope>NUCLEOTIDE SEQUENCE [LARGE SCALE GENOMIC DNA]</scope>
    <source>
        <strain evidence="3">JCM 16365</strain>
    </source>
</reference>
<proteinExistence type="predicted"/>
<keyword evidence="3" id="KW-1185">Reference proteome</keyword>
<protein>
    <recommendedName>
        <fullName evidence="4">Tail assembly chaperone</fullName>
    </recommendedName>
</protein>
<evidence type="ECO:0008006" key="4">
    <source>
        <dbReference type="Google" id="ProtNLM"/>
    </source>
</evidence>
<name>A0ABP6BM02_9MICO</name>
<gene>
    <name evidence="2" type="ORF">GCM10009862_15770</name>
</gene>
<sequence length="150" mass="16700">MTNTTDTKPARARKAPSDRQAKTPTPAEIDDAKREQDELNASLLVGLPELRPAHRFRLAHRNAFHNLLLDATASGAFDRPELDFDLTNPDDIAAFKKLQSFVESIDEWAESIAEDVVAYTEWSEGKTEDTFIALFNTYREALGESTSSAS</sequence>
<feature type="region of interest" description="Disordered" evidence="1">
    <location>
        <begin position="1"/>
        <end position="34"/>
    </location>
</feature>
<evidence type="ECO:0000313" key="2">
    <source>
        <dbReference type="EMBL" id="GAA2577300.1"/>
    </source>
</evidence>
<dbReference type="EMBL" id="BAAARI010000011">
    <property type="protein sequence ID" value="GAA2577300.1"/>
    <property type="molecule type" value="Genomic_DNA"/>
</dbReference>